<organism evidence="4 5">
    <name type="scientific">Enterococcus cecorum</name>
    <dbReference type="NCBI Taxonomy" id="44008"/>
    <lineage>
        <taxon>Bacteria</taxon>
        <taxon>Bacillati</taxon>
        <taxon>Bacillota</taxon>
        <taxon>Bacilli</taxon>
        <taxon>Lactobacillales</taxon>
        <taxon>Enterococcaceae</taxon>
        <taxon>Enterococcus</taxon>
    </lineage>
</organism>
<evidence type="ECO:0000313" key="4">
    <source>
        <dbReference type="EMBL" id="OUQ07794.1"/>
    </source>
</evidence>
<comment type="caution">
    <text evidence="4">The sequence shown here is derived from an EMBL/GenBank/DDBJ whole genome shotgun (WGS) entry which is preliminary data.</text>
</comment>
<evidence type="ECO:0000313" key="5">
    <source>
        <dbReference type="Proteomes" id="UP000196074"/>
    </source>
</evidence>
<dbReference type="RefSeq" id="WP_047338929.1">
    <property type="nucleotide sequence ID" value="NZ_CP144490.1"/>
</dbReference>
<dbReference type="EMBL" id="JAXOGL010000012">
    <property type="protein sequence ID" value="MDZ5598167.1"/>
    <property type="molecule type" value="Genomic_DNA"/>
</dbReference>
<evidence type="ECO:0000313" key="6">
    <source>
        <dbReference type="Proteomes" id="UP000588071"/>
    </source>
</evidence>
<name>A0A1Y4QR34_9ENTE</name>
<dbReference type="EMBL" id="NFLC01000075">
    <property type="protein sequence ID" value="OUQ06812.1"/>
    <property type="molecule type" value="Genomic_DNA"/>
</dbReference>
<sequence>MAMNSKHIRISEKIQEELQEMLKDNPEIKSESALISMLIHEGYQRRYDEFENYVTKEEFAKKINAMSMEISKILLIVGSHAEFNLIEQLKDFDMDLIKIADEKVKARIKRRLEQRKFQ</sequence>
<dbReference type="AlphaFoldDB" id="A0A1Y4QR34"/>
<dbReference type="EMBL" id="JABAFV010000001">
    <property type="protein sequence ID" value="NME48943.1"/>
    <property type="molecule type" value="Genomic_DNA"/>
</dbReference>
<proteinExistence type="predicted"/>
<dbReference type="Proteomes" id="UP000588071">
    <property type="component" value="Unassembled WGS sequence"/>
</dbReference>
<gene>
    <name evidence="4" type="ORF">B5E88_11960</name>
    <name evidence="3" type="ORF">B5E88_12445</name>
    <name evidence="2" type="ORF">HF857_01495</name>
    <name evidence="1" type="ORF">U1294_07985</name>
</gene>
<evidence type="ECO:0000313" key="2">
    <source>
        <dbReference type="EMBL" id="NME48943.1"/>
    </source>
</evidence>
<dbReference type="Proteomes" id="UP000196074">
    <property type="component" value="Unassembled WGS sequence"/>
</dbReference>
<accession>A0A1Y4QR34</accession>
<reference evidence="2 6" key="3">
    <citation type="submission" date="2020-04" db="EMBL/GenBank/DDBJ databases">
        <authorList>
            <person name="Hitch T.C.A."/>
            <person name="Wylensek D."/>
            <person name="Clavel T."/>
        </authorList>
    </citation>
    <scope>NUCLEOTIDE SEQUENCE [LARGE SCALE GENOMIC DNA]</scope>
    <source>
        <strain evidence="2 6">WCA-380-WT-3C</strain>
    </source>
</reference>
<dbReference type="EMBL" id="NFLC01000044">
    <property type="protein sequence ID" value="OUQ07794.1"/>
    <property type="molecule type" value="Genomic_DNA"/>
</dbReference>
<evidence type="ECO:0000313" key="1">
    <source>
        <dbReference type="EMBL" id="MDZ5598167.1"/>
    </source>
</evidence>
<evidence type="ECO:0000313" key="3">
    <source>
        <dbReference type="EMBL" id="OUQ06812.1"/>
    </source>
</evidence>
<dbReference type="Proteomes" id="UP001290582">
    <property type="component" value="Unassembled WGS sequence"/>
</dbReference>
<reference evidence="5" key="1">
    <citation type="submission" date="2017-04" db="EMBL/GenBank/DDBJ databases">
        <title>Function of individual gut microbiota members based on whole genome sequencing of pure cultures obtained from chicken caecum.</title>
        <authorList>
            <person name="Medvecky M."/>
            <person name="Cejkova D."/>
            <person name="Polansky O."/>
            <person name="Karasova D."/>
            <person name="Kubasova T."/>
            <person name="Cizek A."/>
            <person name="Rychlik I."/>
        </authorList>
    </citation>
    <scope>NUCLEOTIDE SEQUENCE [LARGE SCALE GENOMIC DNA]</scope>
    <source>
        <strain evidence="5">An144</strain>
    </source>
</reference>
<protein>
    <submittedName>
        <fullName evidence="4">Uncharacterized protein</fullName>
    </submittedName>
</protein>
<reference evidence="1" key="4">
    <citation type="submission" date="2023-12" db="EMBL/GenBank/DDBJ databases">
        <title>Molecular genomic analyses of Enterococcus cecorum from sepsis oubreaks in broilers.</title>
        <authorList>
            <person name="Rhoads D."/>
            <person name="Alrubaye A."/>
        </authorList>
    </citation>
    <scope>NUCLEOTIDE SEQUENCE</scope>
    <source>
        <strain evidence="1">1755</strain>
    </source>
</reference>
<reference evidence="4" key="2">
    <citation type="journal article" date="2018" name="BMC Genomics">
        <title>Whole genome sequencing and function prediction of 133 gut anaerobes isolated from chicken caecum in pure cultures.</title>
        <authorList>
            <person name="Medvecky M."/>
            <person name="Cejkova D."/>
            <person name="Polansky O."/>
            <person name="Karasova D."/>
            <person name="Kubasova T."/>
            <person name="Cizek A."/>
            <person name="Rychlik I."/>
        </authorList>
    </citation>
    <scope>NUCLEOTIDE SEQUENCE</scope>
    <source>
        <strain evidence="4">An144</strain>
    </source>
</reference>